<organism evidence="3 4">
    <name type="scientific">Leporid alphaherpesvirus 4</name>
    <dbReference type="NCBI Taxonomy" id="481315"/>
    <lineage>
        <taxon>Viruses</taxon>
        <taxon>Duplodnaviria</taxon>
        <taxon>Heunggongvirae</taxon>
        <taxon>Peploviricota</taxon>
        <taxon>Herviviricetes</taxon>
        <taxon>Herpesvirales</taxon>
        <taxon>Orthoherpesviridae</taxon>
        <taxon>Alphaherpesvirinae</taxon>
        <taxon>Simplexvirus</taxon>
        <taxon>Simplexvirus leporidalpha4</taxon>
    </lineage>
</organism>
<feature type="region of interest" description="Disordered" evidence="1">
    <location>
        <begin position="337"/>
        <end position="357"/>
    </location>
</feature>
<dbReference type="KEGG" id="vg:26887613"/>
<name>J9R0A4_9ALPH</name>
<feature type="domain" description="Herpesvirus ICP4-like protein C-terminal" evidence="2">
    <location>
        <begin position="1"/>
        <end position="325"/>
    </location>
</feature>
<protein>
    <submittedName>
        <fullName evidence="3">Transcriptional regulator ICP4</fullName>
    </submittedName>
</protein>
<dbReference type="RefSeq" id="YP_009230206.1">
    <property type="nucleotide sequence ID" value="NC_029311.1"/>
</dbReference>
<reference evidence="3 4" key="1">
    <citation type="journal article" date="2012" name="Virology">
        <title>Analysis of the genome of leporid herpesvirus 4.</title>
        <authorList>
            <person name="Babra B."/>
            <person name="Watson G."/>
            <person name="Xu W."/>
            <person name="Jeffrey B.M."/>
            <person name="Xu J.R."/>
            <person name="Rockey D.D."/>
            <person name="Rohrmann G.F."/>
            <person name="Jin L."/>
        </authorList>
    </citation>
    <scope>NUCLEOTIDE SEQUENCE [LARGE SCALE GENOMIC DNA]</scope>
    <source>
        <strain evidence="3">LHV4012612</strain>
    </source>
</reference>
<evidence type="ECO:0000256" key="1">
    <source>
        <dbReference type="SAM" id="MobiDB-lite"/>
    </source>
</evidence>
<dbReference type="Pfam" id="PF03585">
    <property type="entry name" value="Herpes_ICP4_C"/>
    <property type="match status" value="1"/>
</dbReference>
<dbReference type="Proteomes" id="UP000167073">
    <property type="component" value="Segment"/>
</dbReference>
<gene>
    <name evidence="3" type="primary">RS1</name>
</gene>
<dbReference type="GeneID" id="26887613"/>
<dbReference type="EMBL" id="JQ596859">
    <property type="protein sequence ID" value="AFR32512.1"/>
    <property type="molecule type" value="Genomic_DNA"/>
</dbReference>
<dbReference type="OrthoDB" id="5502at10239"/>
<keyword evidence="4" id="KW-1185">Reference proteome</keyword>
<sequence>MRQVPDPDDVRVLVLYAPLPGEELGGLAPAPPEWTTERGGLSFLLAALANRRCTPDSAAWAGNWTGPPDVSALNARGVLLLSTRDLAFAGAVEFLGLLAGAAGRKLVVVNAVPADAWPEDGPAVSAQHEFLACAVRPEAQCDVRWPGADDLRGAVLAAPAVFGPGLFARVEAAHARANPGAPPLRLGRAGDVRFCVRTRVGEATRVPLAPREYRLAAAPALDSRAAATSAAAEAMAPGAADFRDGAAHSHRACARWGLGAALRPVYLALPRGAARAGPEAVPAALRAFCAAALLEPDPEAAPLVLAAGEDPPPPPSIRWASAAGRLGTALWEGARRWVAGPAPPAGEARAQGGGGAQ</sequence>
<evidence type="ECO:0000313" key="3">
    <source>
        <dbReference type="EMBL" id="AFR32512.1"/>
    </source>
</evidence>
<accession>J9R0A4</accession>
<evidence type="ECO:0000313" key="4">
    <source>
        <dbReference type="Proteomes" id="UP000167073"/>
    </source>
</evidence>
<dbReference type="GO" id="GO:0045893">
    <property type="term" value="P:positive regulation of DNA-templated transcription"/>
    <property type="evidence" value="ECO:0007669"/>
    <property type="project" value="InterPro"/>
</dbReference>
<evidence type="ECO:0000259" key="2">
    <source>
        <dbReference type="Pfam" id="PF03585"/>
    </source>
</evidence>
<proteinExistence type="predicted"/>
<dbReference type="InterPro" id="IPR005205">
    <property type="entry name" value="Herpes_ICP4_C"/>
</dbReference>